<sequence length="237" mass="26978">MTRKNSLNSSSVHDGYPRLVCGIDEAGRGPVIGPMVICGVCFRSSNLEILTDIGVKDSKKLNSKKRRALSEIIKKECLSYKLQIVSVQEIDERADKNITLNRLEELKFANIINDLKPNIIYLDAADVNQERFGNSISKLLNYSTEKIISKHKADDIFPIVSAASIVAKDKRDAIIEELKEIHGDLGSGYPSDRKTIDFLRDWIKNKKEIPYFARKSWETIKKITEEELSNRKITDFF</sequence>
<comment type="similarity">
    <text evidence="6">Belongs to the RNase HII family.</text>
</comment>
<dbReference type="EMBL" id="LAZR01015777">
    <property type="protein sequence ID" value="KKM07416.1"/>
    <property type="molecule type" value="Genomic_DNA"/>
</dbReference>
<evidence type="ECO:0000256" key="10">
    <source>
        <dbReference type="ARBA" id="ARBA00022722"/>
    </source>
</evidence>
<reference evidence="15" key="1">
    <citation type="journal article" date="2015" name="Nature">
        <title>Complex archaea that bridge the gap between prokaryotes and eukaryotes.</title>
        <authorList>
            <person name="Spang A."/>
            <person name="Saw J.H."/>
            <person name="Jorgensen S.L."/>
            <person name="Zaremba-Niedzwiedzka K."/>
            <person name="Martijn J."/>
            <person name="Lind A.E."/>
            <person name="van Eijk R."/>
            <person name="Schleper C."/>
            <person name="Guy L."/>
            <person name="Ettema T.J."/>
        </authorList>
    </citation>
    <scope>NUCLEOTIDE SEQUENCE</scope>
</reference>
<comment type="subcellular location">
    <subcellularLocation>
        <location evidence="5">Cytoplasm</location>
    </subcellularLocation>
</comment>
<dbReference type="PROSITE" id="PS51975">
    <property type="entry name" value="RNASE_H_2"/>
    <property type="match status" value="1"/>
</dbReference>
<keyword evidence="12" id="KW-0255">Endonuclease</keyword>
<evidence type="ECO:0000259" key="14">
    <source>
        <dbReference type="PROSITE" id="PS51975"/>
    </source>
</evidence>
<feature type="domain" description="RNase H type-2" evidence="14">
    <location>
        <begin position="18"/>
        <end position="229"/>
    </location>
</feature>
<evidence type="ECO:0000256" key="1">
    <source>
        <dbReference type="ARBA" id="ARBA00000077"/>
    </source>
</evidence>
<dbReference type="GO" id="GO:0003723">
    <property type="term" value="F:RNA binding"/>
    <property type="evidence" value="ECO:0007669"/>
    <property type="project" value="InterPro"/>
</dbReference>
<keyword evidence="13" id="KW-0378">Hydrolase</keyword>
<evidence type="ECO:0000313" key="15">
    <source>
        <dbReference type="EMBL" id="KKM07416.1"/>
    </source>
</evidence>
<protein>
    <recommendedName>
        <fullName evidence="8">Ribonuclease HII</fullName>
        <ecNumber evidence="7">3.1.26.4</ecNumber>
    </recommendedName>
</protein>
<evidence type="ECO:0000256" key="12">
    <source>
        <dbReference type="ARBA" id="ARBA00022759"/>
    </source>
</evidence>
<keyword evidence="9" id="KW-0963">Cytoplasm</keyword>
<evidence type="ECO:0000256" key="6">
    <source>
        <dbReference type="ARBA" id="ARBA00007383"/>
    </source>
</evidence>
<dbReference type="GO" id="GO:0030145">
    <property type="term" value="F:manganese ion binding"/>
    <property type="evidence" value="ECO:0007669"/>
    <property type="project" value="InterPro"/>
</dbReference>
<evidence type="ECO:0000256" key="9">
    <source>
        <dbReference type="ARBA" id="ARBA00022490"/>
    </source>
</evidence>
<comment type="cofactor">
    <cofactor evidence="2">
        <name>Mn(2+)</name>
        <dbReference type="ChEBI" id="CHEBI:29035"/>
    </cofactor>
</comment>
<dbReference type="GO" id="GO:0043137">
    <property type="term" value="P:DNA replication, removal of RNA primer"/>
    <property type="evidence" value="ECO:0007669"/>
    <property type="project" value="TreeGrafter"/>
</dbReference>
<dbReference type="GO" id="GO:0004523">
    <property type="term" value="F:RNA-DNA hybrid ribonuclease activity"/>
    <property type="evidence" value="ECO:0007669"/>
    <property type="project" value="UniProtKB-EC"/>
</dbReference>
<dbReference type="InterPro" id="IPR004649">
    <property type="entry name" value="RNase_H2_suA"/>
</dbReference>
<comment type="catalytic activity">
    <reaction evidence="1">
        <text>Endonucleolytic cleavage to 5'-phosphomonoester.</text>
        <dbReference type="EC" id="3.1.26.4"/>
    </reaction>
</comment>
<dbReference type="HAMAP" id="MF_00052_A">
    <property type="entry name" value="RNase_HII_A"/>
    <property type="match status" value="1"/>
</dbReference>
<evidence type="ECO:0000256" key="8">
    <source>
        <dbReference type="ARBA" id="ARBA00019179"/>
    </source>
</evidence>
<dbReference type="GO" id="GO:0006298">
    <property type="term" value="P:mismatch repair"/>
    <property type="evidence" value="ECO:0007669"/>
    <property type="project" value="TreeGrafter"/>
</dbReference>
<dbReference type="GO" id="GO:0032299">
    <property type="term" value="C:ribonuclease H2 complex"/>
    <property type="evidence" value="ECO:0007669"/>
    <property type="project" value="TreeGrafter"/>
</dbReference>
<dbReference type="Pfam" id="PF01351">
    <property type="entry name" value="RNase_HII"/>
    <property type="match status" value="1"/>
</dbReference>
<comment type="cofactor">
    <cofactor evidence="3">
        <name>Mg(2+)</name>
        <dbReference type="ChEBI" id="CHEBI:18420"/>
    </cofactor>
</comment>
<accession>A0A0F9JP41</accession>
<comment type="function">
    <text evidence="4">Endonuclease that specifically degrades the RNA of RNA-DNA hybrids.</text>
</comment>
<dbReference type="GO" id="GO:0005737">
    <property type="term" value="C:cytoplasm"/>
    <property type="evidence" value="ECO:0007669"/>
    <property type="project" value="UniProtKB-SubCell"/>
</dbReference>
<dbReference type="Gene3D" id="1.10.10.460">
    <property type="entry name" value="Ribonuclease hii. Domain 2"/>
    <property type="match status" value="1"/>
</dbReference>
<evidence type="ECO:0000256" key="4">
    <source>
        <dbReference type="ARBA" id="ARBA00004065"/>
    </source>
</evidence>
<comment type="caution">
    <text evidence="15">The sequence shown here is derived from an EMBL/GenBank/DDBJ whole genome shotgun (WGS) entry which is preliminary data.</text>
</comment>
<dbReference type="FunFam" id="1.10.10.460:FF:000001">
    <property type="entry name" value="Ribonuclease"/>
    <property type="match status" value="1"/>
</dbReference>
<evidence type="ECO:0000256" key="5">
    <source>
        <dbReference type="ARBA" id="ARBA00004496"/>
    </source>
</evidence>
<dbReference type="EC" id="3.1.26.4" evidence="7"/>
<dbReference type="InterPro" id="IPR036397">
    <property type="entry name" value="RNaseH_sf"/>
</dbReference>
<dbReference type="InterPro" id="IPR001352">
    <property type="entry name" value="RNase_HII/HIII"/>
</dbReference>
<organism evidence="15">
    <name type="scientific">marine sediment metagenome</name>
    <dbReference type="NCBI Taxonomy" id="412755"/>
    <lineage>
        <taxon>unclassified sequences</taxon>
        <taxon>metagenomes</taxon>
        <taxon>ecological metagenomes</taxon>
    </lineage>
</organism>
<proteinExistence type="inferred from homology"/>
<evidence type="ECO:0000256" key="3">
    <source>
        <dbReference type="ARBA" id="ARBA00001946"/>
    </source>
</evidence>
<keyword evidence="11" id="KW-0479">Metal-binding</keyword>
<evidence type="ECO:0000256" key="2">
    <source>
        <dbReference type="ARBA" id="ARBA00001936"/>
    </source>
</evidence>
<dbReference type="SUPFAM" id="SSF53098">
    <property type="entry name" value="Ribonuclease H-like"/>
    <property type="match status" value="1"/>
</dbReference>
<keyword evidence="10" id="KW-0540">Nuclease</keyword>
<gene>
    <name evidence="15" type="ORF">LCGC14_1734160</name>
</gene>
<dbReference type="NCBIfam" id="TIGR00729">
    <property type="entry name" value="ribonuclease HII"/>
    <property type="match status" value="1"/>
</dbReference>
<dbReference type="PANTHER" id="PTHR10954:SF23">
    <property type="entry name" value="RIBONUCLEASE"/>
    <property type="match status" value="1"/>
</dbReference>
<evidence type="ECO:0000256" key="7">
    <source>
        <dbReference type="ARBA" id="ARBA00012180"/>
    </source>
</evidence>
<dbReference type="PANTHER" id="PTHR10954">
    <property type="entry name" value="RIBONUCLEASE H2 SUBUNIT A"/>
    <property type="match status" value="1"/>
</dbReference>
<dbReference type="Gene3D" id="3.30.420.10">
    <property type="entry name" value="Ribonuclease H-like superfamily/Ribonuclease H"/>
    <property type="match status" value="1"/>
</dbReference>
<evidence type="ECO:0000256" key="11">
    <source>
        <dbReference type="ARBA" id="ARBA00022723"/>
    </source>
</evidence>
<dbReference type="InterPro" id="IPR020787">
    <property type="entry name" value="RNase_HII_arc"/>
</dbReference>
<dbReference type="AlphaFoldDB" id="A0A0F9JP41"/>
<name>A0A0F9JP41_9ZZZZ</name>
<evidence type="ECO:0000256" key="13">
    <source>
        <dbReference type="ARBA" id="ARBA00022801"/>
    </source>
</evidence>
<dbReference type="InterPro" id="IPR012337">
    <property type="entry name" value="RNaseH-like_sf"/>
</dbReference>
<dbReference type="InterPro" id="IPR023160">
    <property type="entry name" value="RNase_HII_hlx-loop-hlx_cap_dom"/>
</dbReference>
<dbReference type="InterPro" id="IPR024567">
    <property type="entry name" value="RNase_HII/HIII_dom"/>
</dbReference>
<dbReference type="CDD" id="cd07180">
    <property type="entry name" value="RNase_HII_archaea_like"/>
    <property type="match status" value="1"/>
</dbReference>